<dbReference type="InterPro" id="IPR001375">
    <property type="entry name" value="Peptidase_S9_cat"/>
</dbReference>
<accession>A0ABU6MCV3</accession>
<sequence length="255" mass="29279">MINITKETVNDVPLLHIVQASNQNAKLPFILFLHGFTSAKEHNLHYAYLYAEKGFRVVLPEAPGHGERDAGLNESELMYQFWHIVMQLIEEAGTIKNFYVAKGLADEERIGLVGTSMGGIAVFGAITQYNWIKAAVSLMGCPQYERLARAQIAHLKENNVQLPFSDSELEEQFKLVRPYDVSNQTEKLRHMPLLFWHGIKDPLVPYQFAHEFYESIQDEYKGREDRLGFITDPQAGHKVSRKGVLESVKWFEKWL</sequence>
<gene>
    <name evidence="3" type="ORF">P4T90_05245</name>
</gene>
<dbReference type="Proteomes" id="UP001341444">
    <property type="component" value="Unassembled WGS sequence"/>
</dbReference>
<dbReference type="InterPro" id="IPR050261">
    <property type="entry name" value="FrsA_esterase"/>
</dbReference>
<protein>
    <submittedName>
        <fullName evidence="3">Alpha/beta fold hydrolase</fullName>
    </submittedName>
</protein>
<evidence type="ECO:0000313" key="4">
    <source>
        <dbReference type="Proteomes" id="UP001341444"/>
    </source>
</evidence>
<keyword evidence="1 3" id="KW-0378">Hydrolase</keyword>
<dbReference type="InterPro" id="IPR029058">
    <property type="entry name" value="AB_hydrolase_fold"/>
</dbReference>
<dbReference type="Gene3D" id="3.40.50.1820">
    <property type="entry name" value="alpha/beta hydrolase"/>
    <property type="match status" value="1"/>
</dbReference>
<evidence type="ECO:0000256" key="1">
    <source>
        <dbReference type="ARBA" id="ARBA00022801"/>
    </source>
</evidence>
<name>A0ABU6MCV3_9BACI</name>
<evidence type="ECO:0000313" key="3">
    <source>
        <dbReference type="EMBL" id="MED1202497.1"/>
    </source>
</evidence>
<feature type="domain" description="Peptidase S9 prolyl oligopeptidase catalytic" evidence="2">
    <location>
        <begin position="47"/>
        <end position="254"/>
    </location>
</feature>
<dbReference type="PANTHER" id="PTHR22946:SF9">
    <property type="entry name" value="POLYKETIDE TRANSFERASE AF380"/>
    <property type="match status" value="1"/>
</dbReference>
<dbReference type="SUPFAM" id="SSF53474">
    <property type="entry name" value="alpha/beta-Hydrolases"/>
    <property type="match status" value="1"/>
</dbReference>
<dbReference type="GO" id="GO:0016787">
    <property type="term" value="F:hydrolase activity"/>
    <property type="evidence" value="ECO:0007669"/>
    <property type="project" value="UniProtKB-KW"/>
</dbReference>
<proteinExistence type="predicted"/>
<comment type="caution">
    <text evidence="3">The sequence shown here is derived from an EMBL/GenBank/DDBJ whole genome shotgun (WGS) entry which is preliminary data.</text>
</comment>
<reference evidence="3 4" key="1">
    <citation type="submission" date="2023-03" db="EMBL/GenBank/DDBJ databases">
        <title>Bacillus Genome Sequencing.</title>
        <authorList>
            <person name="Dunlap C."/>
        </authorList>
    </citation>
    <scope>NUCLEOTIDE SEQUENCE [LARGE SCALE GENOMIC DNA]</scope>
    <source>
        <strain evidence="3 4">B-23453</strain>
    </source>
</reference>
<dbReference type="Pfam" id="PF00326">
    <property type="entry name" value="Peptidase_S9"/>
    <property type="match status" value="1"/>
</dbReference>
<dbReference type="EMBL" id="JARMAB010000006">
    <property type="protein sequence ID" value="MED1202497.1"/>
    <property type="molecule type" value="Genomic_DNA"/>
</dbReference>
<organism evidence="3 4">
    <name type="scientific">Heyndrickxia acidicola</name>
    <dbReference type="NCBI Taxonomy" id="209389"/>
    <lineage>
        <taxon>Bacteria</taxon>
        <taxon>Bacillati</taxon>
        <taxon>Bacillota</taxon>
        <taxon>Bacilli</taxon>
        <taxon>Bacillales</taxon>
        <taxon>Bacillaceae</taxon>
        <taxon>Heyndrickxia</taxon>
    </lineage>
</organism>
<evidence type="ECO:0000259" key="2">
    <source>
        <dbReference type="Pfam" id="PF00326"/>
    </source>
</evidence>
<dbReference type="PANTHER" id="PTHR22946">
    <property type="entry name" value="DIENELACTONE HYDROLASE DOMAIN-CONTAINING PROTEIN-RELATED"/>
    <property type="match status" value="1"/>
</dbReference>
<dbReference type="RefSeq" id="WP_066265631.1">
    <property type="nucleotide sequence ID" value="NZ_JARMAB010000006.1"/>
</dbReference>
<keyword evidence="4" id="KW-1185">Reference proteome</keyword>